<dbReference type="GO" id="GO:0009579">
    <property type="term" value="C:thylakoid"/>
    <property type="evidence" value="ECO:0007669"/>
    <property type="project" value="UniProtKB-SubCell"/>
</dbReference>
<dbReference type="Gene3D" id="3.30.750.44">
    <property type="match status" value="1"/>
</dbReference>
<comment type="caution">
    <text evidence="12">The sequence shown here is derived from an EMBL/GenBank/DDBJ whole genome shotgun (WGS) entry which is preliminary data.</text>
</comment>
<evidence type="ECO:0000313" key="12">
    <source>
        <dbReference type="EMBL" id="KAK9812136.1"/>
    </source>
</evidence>
<dbReference type="GO" id="GO:0006508">
    <property type="term" value="P:proteolysis"/>
    <property type="evidence" value="ECO:0007669"/>
    <property type="project" value="UniProtKB-KW"/>
</dbReference>
<dbReference type="PANTHER" id="PTHR32060">
    <property type="entry name" value="TAIL-SPECIFIC PROTEASE"/>
    <property type="match status" value="1"/>
</dbReference>
<dbReference type="CDD" id="cd06782">
    <property type="entry name" value="cpPDZ_CPP-like"/>
    <property type="match status" value="1"/>
</dbReference>
<dbReference type="GO" id="GO:0004252">
    <property type="term" value="F:serine-type endopeptidase activity"/>
    <property type="evidence" value="ECO:0007669"/>
    <property type="project" value="UniProtKB-EC"/>
</dbReference>
<evidence type="ECO:0000256" key="4">
    <source>
        <dbReference type="ARBA" id="ARBA00022825"/>
    </source>
</evidence>
<dbReference type="AlphaFoldDB" id="A0AAW1PRR6"/>
<dbReference type="Proteomes" id="UP001465755">
    <property type="component" value="Unassembled WGS sequence"/>
</dbReference>
<dbReference type="InterPro" id="IPR029045">
    <property type="entry name" value="ClpP/crotonase-like_dom_sf"/>
</dbReference>
<name>A0AAW1PRR6_9CHLO</name>
<dbReference type="EC" id="3.4.21.102" evidence="9"/>
<keyword evidence="13" id="KW-1185">Reference proteome</keyword>
<dbReference type="InterPro" id="IPR005151">
    <property type="entry name" value="Tail-specific_protease"/>
</dbReference>
<evidence type="ECO:0000256" key="2">
    <source>
        <dbReference type="ARBA" id="ARBA00022670"/>
    </source>
</evidence>
<dbReference type="InterPro" id="IPR001478">
    <property type="entry name" value="PDZ"/>
</dbReference>
<gene>
    <name evidence="12" type="ORF">WJX73_010140</name>
</gene>
<keyword evidence="5" id="KW-0793">Thylakoid</keyword>
<organism evidence="12 13">
    <name type="scientific">Symbiochloris irregularis</name>
    <dbReference type="NCBI Taxonomy" id="706552"/>
    <lineage>
        <taxon>Eukaryota</taxon>
        <taxon>Viridiplantae</taxon>
        <taxon>Chlorophyta</taxon>
        <taxon>core chlorophytes</taxon>
        <taxon>Trebouxiophyceae</taxon>
        <taxon>Trebouxiales</taxon>
        <taxon>Trebouxiaceae</taxon>
        <taxon>Symbiochloris</taxon>
    </lineage>
</organism>
<dbReference type="InterPro" id="IPR041489">
    <property type="entry name" value="PDZ_6"/>
</dbReference>
<dbReference type="Gene3D" id="3.90.226.10">
    <property type="entry name" value="2-enoyl-CoA Hydratase, Chain A, domain 1"/>
    <property type="match status" value="1"/>
</dbReference>
<evidence type="ECO:0000259" key="11">
    <source>
        <dbReference type="PROSITE" id="PS50106"/>
    </source>
</evidence>
<dbReference type="Pfam" id="PF03572">
    <property type="entry name" value="Peptidase_S41"/>
    <property type="match status" value="1"/>
</dbReference>
<evidence type="ECO:0000256" key="1">
    <source>
        <dbReference type="ARBA" id="ARBA00009179"/>
    </source>
</evidence>
<protein>
    <recommendedName>
        <fullName evidence="9">C-terminal processing peptidase</fullName>
        <ecNumber evidence="9">3.4.21.102</ecNumber>
    </recommendedName>
</protein>
<dbReference type="EMBL" id="JALJOQ010000009">
    <property type="protein sequence ID" value="KAK9812136.1"/>
    <property type="molecule type" value="Genomic_DNA"/>
</dbReference>
<dbReference type="Pfam" id="PF17820">
    <property type="entry name" value="PDZ_6"/>
    <property type="match status" value="1"/>
</dbReference>
<evidence type="ECO:0000313" key="13">
    <source>
        <dbReference type="Proteomes" id="UP001465755"/>
    </source>
</evidence>
<evidence type="ECO:0000256" key="8">
    <source>
        <dbReference type="ARBA" id="ARBA00060385"/>
    </source>
</evidence>
<feature type="domain" description="PDZ" evidence="11">
    <location>
        <begin position="157"/>
        <end position="230"/>
    </location>
</feature>
<dbReference type="InterPro" id="IPR004447">
    <property type="entry name" value="Peptidase_S41A"/>
</dbReference>
<evidence type="ECO:0000256" key="6">
    <source>
        <dbReference type="ARBA" id="ARBA00051784"/>
    </source>
</evidence>
<evidence type="ECO:0000256" key="3">
    <source>
        <dbReference type="ARBA" id="ARBA00022801"/>
    </source>
</evidence>
<dbReference type="SMART" id="SM00228">
    <property type="entry name" value="PDZ"/>
    <property type="match status" value="1"/>
</dbReference>
<evidence type="ECO:0000256" key="9">
    <source>
        <dbReference type="ARBA" id="ARBA00066637"/>
    </source>
</evidence>
<keyword evidence="2" id="KW-0645">Protease</keyword>
<comment type="catalytic activity">
    <reaction evidence="6">
        <text>The enzyme shows specific recognition of a C-terminal tripeptide, Xaa-Yaa-Zaa, in which Xaa is preferably Ala or Leu, Yaa is preferably Ala or Tyr, and Zaa is preferably Ala, but then cleaves at a variable distance from the C-terminus. A typical cleavage is -Ala-Ala-|-Arg-Ala-Ala-Lys-Glu-Asn-Tyr-Ala-Leu-Ala-Ala.</text>
        <dbReference type="EC" id="3.4.21.102"/>
    </reaction>
</comment>
<comment type="function">
    <text evidence="7">Protease involved in the C-terminal processing of the chloroplastic D1 protein of photosystem II. This proteolytic processing is necessary to allow the light-driven assembly of the tetranuclear manganese cluster, which is responsible for photosynthetic water oxidation.</text>
</comment>
<dbReference type="InterPro" id="IPR036034">
    <property type="entry name" value="PDZ_sf"/>
</dbReference>
<evidence type="ECO:0000256" key="7">
    <source>
        <dbReference type="ARBA" id="ARBA00060065"/>
    </source>
</evidence>
<dbReference type="FunFam" id="3.30.750.44:FF:000002">
    <property type="entry name" value="carboxyl-terminal-processing peptidase 2, chloroplastic"/>
    <property type="match status" value="1"/>
</dbReference>
<comment type="subcellular location">
    <subcellularLocation>
        <location evidence="8">Thylakoid</location>
    </subcellularLocation>
</comment>
<dbReference type="SMART" id="SM00245">
    <property type="entry name" value="TSPc"/>
    <property type="match status" value="1"/>
</dbReference>
<dbReference type="PANTHER" id="PTHR32060:SF7">
    <property type="entry name" value="CARBOXYL-TERMINAL-PROCESSING PEPTIDASE 2, CHLOROPLASTIC"/>
    <property type="match status" value="1"/>
</dbReference>
<dbReference type="SUPFAM" id="SSF52096">
    <property type="entry name" value="ClpP/crotonase"/>
    <property type="match status" value="1"/>
</dbReference>
<comment type="similarity">
    <text evidence="1">Belongs to the peptidase S41A family.</text>
</comment>
<sequence>MLTGQYPHSASAPPWSPPTAGRAQYRPQRNSAIASTSGRVDLHEAISSLLRPVRQGCVHHWQQVSCSVAASALAVAFVVAQPVAAITNEQLIFLEAWRAIDRAYVDKSFNGQSWFRLRERTLKNEPLSSREETYAAIRKAIAVLNDPFTRFLEPARYQALTKVNSGQAVIGVGLEVGADQNTGSLTVIAPSAGGPAERAGIRPLDKLLTIGDKSTQGMSLYEAGDLLQGAEGSEVTLTIQPHNSAKGDPAKTVANFSKTTTDSVREALKGLKQEGADRYVLDIRNNGGGFFPSGVEVARMWMNSGDIVLIADSKGVRDTYDANGTAQEPKAPLALLVNKGTASASEVLAGALQDSGRASVVGETTYGKGLIQTIVGLSDGSAVVITVARYQTPAGVDINNKGITPDVKLAPAAMPPMDGPGFCRYAAEADTPAFFK</sequence>
<accession>A0AAW1PRR6</accession>
<evidence type="ECO:0000256" key="5">
    <source>
        <dbReference type="ARBA" id="ARBA00023078"/>
    </source>
</evidence>
<proteinExistence type="inferred from homology"/>
<reference evidence="12 13" key="1">
    <citation type="journal article" date="2024" name="Nat. Commun.">
        <title>Phylogenomics reveals the evolutionary origins of lichenization in chlorophyte algae.</title>
        <authorList>
            <person name="Puginier C."/>
            <person name="Libourel C."/>
            <person name="Otte J."/>
            <person name="Skaloud P."/>
            <person name="Haon M."/>
            <person name="Grisel S."/>
            <person name="Petersen M."/>
            <person name="Berrin J.G."/>
            <person name="Delaux P.M."/>
            <person name="Dal Grande F."/>
            <person name="Keller J."/>
        </authorList>
    </citation>
    <scope>NUCLEOTIDE SEQUENCE [LARGE SCALE GENOMIC DNA]</scope>
    <source>
        <strain evidence="12 13">SAG 2036</strain>
    </source>
</reference>
<evidence type="ECO:0000256" key="10">
    <source>
        <dbReference type="SAM" id="MobiDB-lite"/>
    </source>
</evidence>
<dbReference type="SUPFAM" id="SSF50156">
    <property type="entry name" value="PDZ domain-like"/>
    <property type="match status" value="1"/>
</dbReference>
<dbReference type="PROSITE" id="PS50106">
    <property type="entry name" value="PDZ"/>
    <property type="match status" value="1"/>
</dbReference>
<keyword evidence="4" id="KW-0720">Serine protease</keyword>
<keyword evidence="3" id="KW-0378">Hydrolase</keyword>
<dbReference type="Gene3D" id="2.30.42.10">
    <property type="match status" value="1"/>
</dbReference>
<dbReference type="CDD" id="cd07560">
    <property type="entry name" value="Peptidase_S41_CPP"/>
    <property type="match status" value="1"/>
</dbReference>
<feature type="region of interest" description="Disordered" evidence="10">
    <location>
        <begin position="1"/>
        <end position="24"/>
    </location>
</feature>